<evidence type="ECO:0000256" key="2">
    <source>
        <dbReference type="ARBA" id="ARBA00010703"/>
    </source>
</evidence>
<gene>
    <name evidence="4" type="ORF">LSTR_LSTR013415</name>
</gene>
<dbReference type="STRING" id="195883.A0A482X4B4"/>
<dbReference type="PANTHER" id="PTHR46529:SF1">
    <property type="entry name" value="TRNA WYBUTOSINE-SYNTHESIZING PROTEIN 4"/>
    <property type="match status" value="1"/>
</dbReference>
<dbReference type="InParanoid" id="A0A482X4B4"/>
<dbReference type="OrthoDB" id="203237at2759"/>
<evidence type="ECO:0000313" key="5">
    <source>
        <dbReference type="Proteomes" id="UP000291343"/>
    </source>
</evidence>
<comment type="similarity">
    <text evidence="2">Belongs to the methyltransferase superfamily. LCMT family.</text>
</comment>
<evidence type="ECO:0000256" key="1">
    <source>
        <dbReference type="ARBA" id="ARBA00004797"/>
    </source>
</evidence>
<dbReference type="InterPro" id="IPR029063">
    <property type="entry name" value="SAM-dependent_MTases_sf"/>
</dbReference>
<dbReference type="EMBL" id="QKKF02017745">
    <property type="protein sequence ID" value="RZF40745.1"/>
    <property type="molecule type" value="Genomic_DNA"/>
</dbReference>
<dbReference type="GO" id="GO:0031591">
    <property type="term" value="P:wybutosine biosynthetic process"/>
    <property type="evidence" value="ECO:0007669"/>
    <property type="project" value="TreeGrafter"/>
</dbReference>
<reference evidence="4 5" key="1">
    <citation type="journal article" date="2017" name="Gigascience">
        <title>Genome sequence of the small brown planthopper, Laodelphax striatellus.</title>
        <authorList>
            <person name="Zhu J."/>
            <person name="Jiang F."/>
            <person name="Wang X."/>
            <person name="Yang P."/>
            <person name="Bao Y."/>
            <person name="Zhao W."/>
            <person name="Wang W."/>
            <person name="Lu H."/>
            <person name="Wang Q."/>
            <person name="Cui N."/>
            <person name="Li J."/>
            <person name="Chen X."/>
            <person name="Luo L."/>
            <person name="Yu J."/>
            <person name="Kang L."/>
            <person name="Cui F."/>
        </authorList>
    </citation>
    <scope>NUCLEOTIDE SEQUENCE [LARGE SCALE GENOMIC DNA]</scope>
    <source>
        <strain evidence="4">Lst14</strain>
    </source>
</reference>
<comment type="pathway">
    <text evidence="1">tRNA modification; wybutosine-tRNA(Phe) biosynthesis.</text>
</comment>
<keyword evidence="5" id="KW-1185">Reference proteome</keyword>
<dbReference type="InterPro" id="IPR015915">
    <property type="entry name" value="Kelch-typ_b-propeller"/>
</dbReference>
<protein>
    <submittedName>
        <fullName evidence="4">Uncharacterized protein</fullName>
    </submittedName>
</protein>
<dbReference type="Gene3D" id="3.40.50.150">
    <property type="entry name" value="Vaccinia Virus protein VP39"/>
    <property type="match status" value="1"/>
</dbReference>
<dbReference type="SUPFAM" id="SSF117281">
    <property type="entry name" value="Kelch motif"/>
    <property type="match status" value="1"/>
</dbReference>
<sequence length="485" mass="54404">MHLTEDGDALHICSKSPLLSLSNISNTIADQRQPYEENGWSNCDVIPAWTAFTKILSAEEMQSKLNLEPFDEWEEWHLKCNHYALAVARNGTLNDWRPFILNAGCGDVGLAIGFNASQPIKWKLKQYTCIQRYAHTSVLFGKKNKYFLTIGGFGTHDNDPHKRFSDVMCSGYRSQAESCTIRRLIIYEDLCSKGFMHHSCTVVTVDAGDNCEEVNVIVYGGRTSPGKCVNSHPILVNCRVSGGEMFVTSKELLQCVSFHKKPAPRWRHTACIMDIDSVKWFVVFGGCSTGLKILDDLWILRIDESSSVETNWICVSCENHPATNNLLVKYEQKPQARFSHSSAVWKENNMLVTCGLGANNQVFNDVWMWNFESRLWKKMNVDGLILRYGHTSNIINNRLLLVGGVSTICGITPGVAVIDLELLTCHEYRLPALDPSSPVMLHNHSTIYDDKEEALVVVGGGGNCFSFGTHLNSCLVEIPLQQFQI</sequence>
<dbReference type="UniPathway" id="UPA00375"/>
<dbReference type="PANTHER" id="PTHR46529">
    <property type="entry name" value="TRNA WYBUTOSINE-SYNTHESIZING PROTEIN 4"/>
    <property type="match status" value="1"/>
</dbReference>
<name>A0A482X4B4_LAOST</name>
<accession>A0A482X4B4</accession>
<comment type="caution">
    <text evidence="4">The sequence shown here is derived from an EMBL/GenBank/DDBJ whole genome shotgun (WGS) entry which is preliminary data.</text>
</comment>
<dbReference type="Proteomes" id="UP000291343">
    <property type="component" value="Unassembled WGS sequence"/>
</dbReference>
<dbReference type="GO" id="GO:0030488">
    <property type="term" value="P:tRNA methylation"/>
    <property type="evidence" value="ECO:0007669"/>
    <property type="project" value="TreeGrafter"/>
</dbReference>
<dbReference type="Pfam" id="PF13418">
    <property type="entry name" value="Beta-prop_TYW4"/>
    <property type="match status" value="1"/>
</dbReference>
<proteinExistence type="inferred from homology"/>
<keyword evidence="3" id="KW-0949">S-adenosyl-L-methionine</keyword>
<dbReference type="SUPFAM" id="SSF53335">
    <property type="entry name" value="S-adenosyl-L-methionine-dependent methyltransferases"/>
    <property type="match status" value="1"/>
</dbReference>
<evidence type="ECO:0000256" key="3">
    <source>
        <dbReference type="ARBA" id="ARBA00022691"/>
    </source>
</evidence>
<dbReference type="GO" id="GO:0008175">
    <property type="term" value="F:tRNA methyltransferase activity"/>
    <property type="evidence" value="ECO:0007669"/>
    <property type="project" value="TreeGrafter"/>
</dbReference>
<dbReference type="AlphaFoldDB" id="A0A482X4B4"/>
<dbReference type="Gene3D" id="2.120.10.80">
    <property type="entry name" value="Kelch-type beta propeller"/>
    <property type="match status" value="1"/>
</dbReference>
<organism evidence="4 5">
    <name type="scientific">Laodelphax striatellus</name>
    <name type="common">Small brown planthopper</name>
    <name type="synonym">Delphax striatella</name>
    <dbReference type="NCBI Taxonomy" id="195883"/>
    <lineage>
        <taxon>Eukaryota</taxon>
        <taxon>Metazoa</taxon>
        <taxon>Ecdysozoa</taxon>
        <taxon>Arthropoda</taxon>
        <taxon>Hexapoda</taxon>
        <taxon>Insecta</taxon>
        <taxon>Pterygota</taxon>
        <taxon>Neoptera</taxon>
        <taxon>Paraneoptera</taxon>
        <taxon>Hemiptera</taxon>
        <taxon>Auchenorrhyncha</taxon>
        <taxon>Fulgoroidea</taxon>
        <taxon>Delphacidae</taxon>
        <taxon>Criomorphinae</taxon>
        <taxon>Laodelphax</taxon>
    </lineage>
</organism>
<evidence type="ECO:0000313" key="4">
    <source>
        <dbReference type="EMBL" id="RZF40745.1"/>
    </source>
</evidence>